<dbReference type="Pfam" id="PF01571">
    <property type="entry name" value="GCV_T"/>
    <property type="match status" value="1"/>
</dbReference>
<dbReference type="SUPFAM" id="SSF101790">
    <property type="entry name" value="Aminomethyltransferase beta-barrel domain"/>
    <property type="match status" value="1"/>
</dbReference>
<feature type="domain" description="Aminomethyltransferase C-terminal" evidence="5">
    <location>
        <begin position="724"/>
        <end position="808"/>
    </location>
</feature>
<dbReference type="InterPro" id="IPR006222">
    <property type="entry name" value="GCVT_N"/>
</dbReference>
<accession>A0A3N1ME30</accession>
<dbReference type="InterPro" id="IPR029043">
    <property type="entry name" value="GcvT/YgfZ_C"/>
</dbReference>
<dbReference type="EMBL" id="RJKX01000011">
    <property type="protein sequence ID" value="ROQ01983.1"/>
    <property type="molecule type" value="Genomic_DNA"/>
</dbReference>
<feature type="domain" description="GCVT N-terminal" evidence="4">
    <location>
        <begin position="426"/>
        <end position="703"/>
    </location>
</feature>
<dbReference type="GO" id="GO:0016491">
    <property type="term" value="F:oxidoreductase activity"/>
    <property type="evidence" value="ECO:0007669"/>
    <property type="project" value="UniProtKB-KW"/>
</dbReference>
<dbReference type="InterPro" id="IPR028896">
    <property type="entry name" value="GcvT/YgfZ/DmdA"/>
</dbReference>
<dbReference type="PANTHER" id="PTHR43757">
    <property type="entry name" value="AMINOMETHYLTRANSFERASE"/>
    <property type="match status" value="1"/>
</dbReference>
<reference evidence="7 8" key="1">
    <citation type="submission" date="2018-11" db="EMBL/GenBank/DDBJ databases">
        <title>Genomic Encyclopedia of Type Strains, Phase IV (KMG-IV): sequencing the most valuable type-strain genomes for metagenomic binning, comparative biology and taxonomic classification.</title>
        <authorList>
            <person name="Goeker M."/>
        </authorList>
    </citation>
    <scope>NUCLEOTIDE SEQUENCE [LARGE SCALE GENOMIC DNA]</scope>
    <source>
        <strain evidence="7 8">DSM 5900</strain>
    </source>
</reference>
<keyword evidence="8" id="KW-1185">Reference proteome</keyword>
<feature type="domain" description="FAD dependent oxidoreductase central" evidence="6">
    <location>
        <begin position="371"/>
        <end position="424"/>
    </location>
</feature>
<dbReference type="RefSeq" id="WP_123688688.1">
    <property type="nucleotide sequence ID" value="NZ_AP019700.1"/>
</dbReference>
<evidence type="ECO:0000256" key="1">
    <source>
        <dbReference type="ARBA" id="ARBA00008609"/>
    </source>
</evidence>
<dbReference type="Gene3D" id="3.30.9.10">
    <property type="entry name" value="D-Amino Acid Oxidase, subunit A, domain 2"/>
    <property type="match status" value="1"/>
</dbReference>
<dbReference type="InterPro" id="IPR013977">
    <property type="entry name" value="GcvT_C"/>
</dbReference>
<comment type="caution">
    <text evidence="7">The sequence shown here is derived from an EMBL/GenBank/DDBJ whole genome shotgun (WGS) entry which is preliminary data.</text>
</comment>
<gene>
    <name evidence="7" type="ORF">EDC65_1170</name>
</gene>
<dbReference type="Gene3D" id="3.30.70.1400">
    <property type="entry name" value="Aminomethyltransferase beta-barrel domains"/>
    <property type="match status" value="1"/>
</dbReference>
<dbReference type="Pfam" id="PF01266">
    <property type="entry name" value="DAO"/>
    <property type="match status" value="1"/>
</dbReference>
<dbReference type="InterPro" id="IPR006076">
    <property type="entry name" value="FAD-dep_OxRdtase"/>
</dbReference>
<dbReference type="OrthoDB" id="9815989at2"/>
<evidence type="ECO:0000313" key="7">
    <source>
        <dbReference type="EMBL" id="ROQ01983.1"/>
    </source>
</evidence>
<sequence>MSVTLPARADVVIVGGGIIGCSIAYHLTKLGIRDVVLLERRQLTCGTTWHAAGLIGQLRASRNMTELAKYTSELLYELERETGQSTGFKQNGSVSVALNEERFHEMKRGASMAKMFGLSVDVIGPAEIKAKYPLLSLDGVVGGVFLPKDGQANPVDVTQAYAKGARMGGARVVEGIEVERILLEGGRAVGVVTEQGELRADTVVLAAGMWSRTLGKAAGVSLPLHAAEHFYIVTEGIAAVPRDLPVLRVPDECAYYKEDAGKMLVGAFEPVAKPWGMKGIPKDFAFDSLPPDMDHFEPILERAIGRLPILADAGIQTWFNGPESFTPDDRYLLGETAEVRDLFVACGFNSIGIQSSGGVGKVLAEWIRDRHPPMDLADVDVRRMQPFQSNAGYLRDRTTETLGLLYAMHWPFYQVTSARGARRSPFHDRLVAAGACMGEMSGWERPNWFGAPASTPAYAYSWQRQNWFANTAAECLAVRDRVALFDQASFAKFLVEGADALALLDRVSANRIDVAAGRVVYTQWLNARGGIEADLTITRLAETRFLVVTSGSAQTRDRAWLQGQVPDGARVTITDITSGLPMLGLMGPRSRELMGRLTGQDMGNDAFPFATSREVEIGYATVRASRITYVGELGWELYVPAEFAVHVFDRIVAAGAEFGLGHAGYHAMNACRMEKAYRHWGHDIGGEDDPVAAGLGFAVAWDKPGGFVGRDALLRRREQGTPTRRLVQFRLADDRPSLHHEEPVWRDGVIVGSTTSGMYGHRIGASLGMGYVHNPDGVTAEWLASGRFEIEVAWERHEAVAQLKPFYDPAGARIRG</sequence>
<evidence type="ECO:0000259" key="5">
    <source>
        <dbReference type="Pfam" id="PF08669"/>
    </source>
</evidence>
<evidence type="ECO:0000259" key="3">
    <source>
        <dbReference type="Pfam" id="PF01266"/>
    </source>
</evidence>
<dbReference type="SUPFAM" id="SSF54373">
    <property type="entry name" value="FAD-linked reductases, C-terminal domain"/>
    <property type="match status" value="1"/>
</dbReference>
<comment type="similarity">
    <text evidence="1">Belongs to the GcvT family.</text>
</comment>
<dbReference type="Gene3D" id="2.40.30.110">
    <property type="entry name" value="Aminomethyltransferase beta-barrel domains"/>
    <property type="match status" value="1"/>
</dbReference>
<dbReference type="Pfam" id="PF08669">
    <property type="entry name" value="GCV_T_C"/>
    <property type="match status" value="1"/>
</dbReference>
<dbReference type="Gene3D" id="3.50.50.60">
    <property type="entry name" value="FAD/NAD(P)-binding domain"/>
    <property type="match status" value="1"/>
</dbReference>
<evidence type="ECO:0000313" key="8">
    <source>
        <dbReference type="Proteomes" id="UP000278222"/>
    </source>
</evidence>
<dbReference type="SUPFAM" id="SSF51905">
    <property type="entry name" value="FAD/NAD(P)-binding domain"/>
    <property type="match status" value="1"/>
</dbReference>
<dbReference type="AlphaFoldDB" id="A0A3N1ME30"/>
<dbReference type="PANTHER" id="PTHR43757:SF15">
    <property type="entry name" value="PYRUVATE DEHYDROGENASE PHOSPHATASE REGULATORY SUBUNIT, MITOCHONDRIAL-LIKE"/>
    <property type="match status" value="1"/>
</dbReference>
<evidence type="ECO:0000259" key="4">
    <source>
        <dbReference type="Pfam" id="PF01571"/>
    </source>
</evidence>
<keyword evidence="2" id="KW-0560">Oxidoreductase</keyword>
<protein>
    <submittedName>
        <fullName evidence="7">4-methylaminobutanoate oxidase (Formaldehyde-forming)</fullName>
    </submittedName>
</protein>
<dbReference type="Proteomes" id="UP000278222">
    <property type="component" value="Unassembled WGS sequence"/>
</dbReference>
<dbReference type="InterPro" id="IPR036188">
    <property type="entry name" value="FAD/NAD-bd_sf"/>
</dbReference>
<dbReference type="Gene3D" id="3.30.1360.120">
    <property type="entry name" value="Probable tRNA modification gtpase trme, domain 1"/>
    <property type="match status" value="1"/>
</dbReference>
<evidence type="ECO:0000259" key="6">
    <source>
        <dbReference type="Pfam" id="PF16350"/>
    </source>
</evidence>
<name>A0A3N1ME30_9PROT</name>
<dbReference type="Pfam" id="PF16350">
    <property type="entry name" value="FAO_M"/>
    <property type="match status" value="1"/>
</dbReference>
<proteinExistence type="inferred from homology"/>
<evidence type="ECO:0000256" key="2">
    <source>
        <dbReference type="ARBA" id="ARBA00023002"/>
    </source>
</evidence>
<feature type="domain" description="FAD dependent oxidoreductase" evidence="3">
    <location>
        <begin position="10"/>
        <end position="366"/>
    </location>
</feature>
<dbReference type="SUPFAM" id="SSF103025">
    <property type="entry name" value="Folate-binding domain"/>
    <property type="match status" value="1"/>
</dbReference>
<dbReference type="InterPro" id="IPR027266">
    <property type="entry name" value="TrmE/GcvT-like"/>
</dbReference>
<dbReference type="InterPro" id="IPR032503">
    <property type="entry name" value="FAO_M"/>
</dbReference>
<organism evidence="7 8">
    <name type="scientific">Stella humosa</name>
    <dbReference type="NCBI Taxonomy" id="94"/>
    <lineage>
        <taxon>Bacteria</taxon>
        <taxon>Pseudomonadati</taxon>
        <taxon>Pseudomonadota</taxon>
        <taxon>Alphaproteobacteria</taxon>
        <taxon>Rhodospirillales</taxon>
        <taxon>Stellaceae</taxon>
        <taxon>Stella</taxon>
    </lineage>
</organism>